<dbReference type="Proteomes" id="UP000271098">
    <property type="component" value="Unassembled WGS sequence"/>
</dbReference>
<keyword evidence="2" id="KW-1185">Reference proteome</keyword>
<reference evidence="1 2" key="2">
    <citation type="submission" date="2018-11" db="EMBL/GenBank/DDBJ databases">
        <authorList>
            <consortium name="Pathogen Informatics"/>
        </authorList>
    </citation>
    <scope>NUCLEOTIDE SEQUENCE [LARGE SCALE GENOMIC DNA]</scope>
</reference>
<dbReference type="AlphaFoldDB" id="A0A183E147"/>
<evidence type="ECO:0000313" key="2">
    <source>
        <dbReference type="Proteomes" id="UP000271098"/>
    </source>
</evidence>
<evidence type="ECO:0000313" key="3">
    <source>
        <dbReference type="WBParaSite" id="GPUH_0001470701-mRNA-1"/>
    </source>
</evidence>
<organism evidence="3">
    <name type="scientific">Gongylonema pulchrum</name>
    <dbReference type="NCBI Taxonomy" id="637853"/>
    <lineage>
        <taxon>Eukaryota</taxon>
        <taxon>Metazoa</taxon>
        <taxon>Ecdysozoa</taxon>
        <taxon>Nematoda</taxon>
        <taxon>Chromadorea</taxon>
        <taxon>Rhabditida</taxon>
        <taxon>Spirurina</taxon>
        <taxon>Spiruromorpha</taxon>
        <taxon>Spiruroidea</taxon>
        <taxon>Gongylonematidae</taxon>
        <taxon>Gongylonema</taxon>
    </lineage>
</organism>
<evidence type="ECO:0000313" key="1">
    <source>
        <dbReference type="EMBL" id="VDN24607.1"/>
    </source>
</evidence>
<gene>
    <name evidence="1" type="ORF">GPUH_LOCUS14688</name>
</gene>
<name>A0A183E147_9BILA</name>
<dbReference type="WBParaSite" id="GPUH_0001470701-mRNA-1">
    <property type="protein sequence ID" value="GPUH_0001470701-mRNA-1"/>
    <property type="gene ID" value="GPUH_0001470701"/>
</dbReference>
<proteinExistence type="predicted"/>
<reference evidence="3" key="1">
    <citation type="submission" date="2016-06" db="UniProtKB">
        <authorList>
            <consortium name="WormBaseParasite"/>
        </authorList>
    </citation>
    <scope>IDENTIFICATION</scope>
</reference>
<protein>
    <submittedName>
        <fullName evidence="3">LigA domain-containing protein</fullName>
    </submittedName>
</protein>
<sequence>MQKRIKTETPVVSAVACDYIEELQKARSDARFHKNIGDHDMLCGLKDDYQPLLEQLTPGSSLVYFVCSEQC</sequence>
<dbReference type="EMBL" id="UYRT01081548">
    <property type="protein sequence ID" value="VDN24607.1"/>
    <property type="molecule type" value="Genomic_DNA"/>
</dbReference>
<accession>A0A183E147</accession>